<reference evidence="9 10" key="1">
    <citation type="submission" date="2024-08" db="EMBL/GenBank/DDBJ databases">
        <title>Sulfate-reducing bacteria isolated from formation water of the oil field in Kazakhstan and description of Pseudodesulfovibrio sp.</title>
        <authorList>
            <person name="Bidzhieva S.K."/>
            <person name="Tourova T.P."/>
            <person name="Grouzdev D.S."/>
            <person name="Beletsky A.V."/>
            <person name="Sokolova D.S."/>
            <person name="Samigullina S.R."/>
            <person name="Poltaraus A.B."/>
            <person name="Avtukh A.N."/>
            <person name="Tereshina V.M."/>
            <person name="Zhaparov N.S."/>
            <person name="Mardanov A.V."/>
            <person name="Nazina T.N."/>
        </authorList>
    </citation>
    <scope>NUCLEOTIDE SEQUENCE [LARGE SCALE GENOMIC DNA]</scope>
    <source>
        <strain evidence="9 10">9FUS</strain>
    </source>
</reference>
<keyword evidence="5" id="KW-0010">Activator</keyword>
<keyword evidence="6" id="KW-0804">Transcription</keyword>
<dbReference type="RefSeq" id="WP_371387973.1">
    <property type="nucleotide sequence ID" value="NZ_JBGLYH010000071.1"/>
</dbReference>
<dbReference type="EMBL" id="JBGLYH010000071">
    <property type="protein sequence ID" value="MEZ7198485.1"/>
    <property type="molecule type" value="Genomic_DNA"/>
</dbReference>
<dbReference type="SMART" id="SM00065">
    <property type="entry name" value="GAF"/>
    <property type="match status" value="1"/>
</dbReference>
<dbReference type="Gene3D" id="1.10.8.60">
    <property type="match status" value="1"/>
</dbReference>
<evidence type="ECO:0000256" key="2">
    <source>
        <dbReference type="ARBA" id="ARBA00022840"/>
    </source>
</evidence>
<evidence type="ECO:0000256" key="6">
    <source>
        <dbReference type="ARBA" id="ARBA00023163"/>
    </source>
</evidence>
<evidence type="ECO:0000256" key="5">
    <source>
        <dbReference type="ARBA" id="ARBA00023159"/>
    </source>
</evidence>
<dbReference type="InterPro" id="IPR003018">
    <property type="entry name" value="GAF"/>
</dbReference>
<evidence type="ECO:0000256" key="4">
    <source>
        <dbReference type="ARBA" id="ARBA00023125"/>
    </source>
</evidence>
<dbReference type="InterPro" id="IPR027417">
    <property type="entry name" value="P-loop_NTPase"/>
</dbReference>
<keyword evidence="3" id="KW-0805">Transcription regulation</keyword>
<comment type="caution">
    <text evidence="9">The sequence shown here is derived from an EMBL/GenBank/DDBJ whole genome shotgun (WGS) entry which is preliminary data.</text>
</comment>
<evidence type="ECO:0000259" key="8">
    <source>
        <dbReference type="PROSITE" id="PS50045"/>
    </source>
</evidence>
<dbReference type="PROSITE" id="PS50045">
    <property type="entry name" value="SIGMA54_INTERACT_4"/>
    <property type="match status" value="1"/>
</dbReference>
<dbReference type="SUPFAM" id="SSF52540">
    <property type="entry name" value="P-loop containing nucleoside triphosphate hydrolases"/>
    <property type="match status" value="1"/>
</dbReference>
<dbReference type="PANTHER" id="PTHR32071:SF117">
    <property type="entry name" value="PTS-DEPENDENT DIHYDROXYACETONE KINASE OPERON REGULATORY PROTEIN-RELATED"/>
    <property type="match status" value="1"/>
</dbReference>
<evidence type="ECO:0000256" key="1">
    <source>
        <dbReference type="ARBA" id="ARBA00022741"/>
    </source>
</evidence>
<dbReference type="Pfam" id="PF25601">
    <property type="entry name" value="AAA_lid_14"/>
    <property type="match status" value="1"/>
</dbReference>
<evidence type="ECO:0000313" key="10">
    <source>
        <dbReference type="Proteomes" id="UP001568698"/>
    </source>
</evidence>
<evidence type="ECO:0000256" key="3">
    <source>
        <dbReference type="ARBA" id="ARBA00023015"/>
    </source>
</evidence>
<keyword evidence="7" id="KW-0175">Coiled coil</keyword>
<keyword evidence="4" id="KW-0238">DNA-binding</keyword>
<dbReference type="Pfam" id="PF01590">
    <property type="entry name" value="GAF"/>
    <property type="match status" value="1"/>
</dbReference>
<dbReference type="PROSITE" id="PS00675">
    <property type="entry name" value="SIGMA54_INTERACT_1"/>
    <property type="match status" value="1"/>
</dbReference>
<keyword evidence="1" id="KW-0547">Nucleotide-binding</keyword>
<dbReference type="Gene3D" id="3.30.450.40">
    <property type="match status" value="1"/>
</dbReference>
<dbReference type="InterPro" id="IPR058031">
    <property type="entry name" value="AAA_lid_NorR"/>
</dbReference>
<keyword evidence="10" id="KW-1185">Reference proteome</keyword>
<gene>
    <name evidence="9" type="ORF">AB6M95_17175</name>
</gene>
<keyword evidence="2" id="KW-0067">ATP-binding</keyword>
<dbReference type="Gene3D" id="3.40.50.300">
    <property type="entry name" value="P-loop containing nucleotide triphosphate hydrolases"/>
    <property type="match status" value="1"/>
</dbReference>
<evidence type="ECO:0000313" key="9">
    <source>
        <dbReference type="EMBL" id="MEZ7198485.1"/>
    </source>
</evidence>
<dbReference type="InterPro" id="IPR025662">
    <property type="entry name" value="Sigma_54_int_dom_ATP-bd_1"/>
</dbReference>
<feature type="domain" description="Sigma-54 factor interaction" evidence="8">
    <location>
        <begin position="222"/>
        <end position="451"/>
    </location>
</feature>
<dbReference type="InterPro" id="IPR003593">
    <property type="entry name" value="AAA+_ATPase"/>
</dbReference>
<dbReference type="SMART" id="SM00382">
    <property type="entry name" value="AAA"/>
    <property type="match status" value="1"/>
</dbReference>
<dbReference type="Gene3D" id="1.10.10.60">
    <property type="entry name" value="Homeodomain-like"/>
    <property type="match status" value="1"/>
</dbReference>
<dbReference type="InterPro" id="IPR029016">
    <property type="entry name" value="GAF-like_dom_sf"/>
</dbReference>
<dbReference type="SUPFAM" id="SSF55781">
    <property type="entry name" value="GAF domain-like"/>
    <property type="match status" value="1"/>
</dbReference>
<dbReference type="CDD" id="cd00009">
    <property type="entry name" value="AAA"/>
    <property type="match status" value="1"/>
</dbReference>
<dbReference type="PANTHER" id="PTHR32071">
    <property type="entry name" value="TRANSCRIPTIONAL REGULATORY PROTEIN"/>
    <property type="match status" value="1"/>
</dbReference>
<sequence>MTADQIFHFRNMEIQSLLLAMGEQRSTEALFSLVVDRLSAFEEVSLVRIWLIKEGDICSSCLMAGECPSRELCLHLVASAGHSSCDESREWNHLDGKFKRFPMGVRKVGHIAATGQPVVVESIPEDSKWIAYPEWAREEGINGFAGQPMRFHGEILGVLAVFTTTRINKPALDILQILANHAATALVNARAFEQIENLKGRLEAENSLLREELSETSFYGGFIGRSLALQRIVEQIDLVAPTDANVLIQGESGTGKELVARELHQRSKRNNKPLIKVNCASVPKELFASEFFGHVKGAFTGAHAHREGKFGAANQGTLFLDEVGEIPLELQAQLLRVLQEGEYERIGEEKVRKVDVRVIAATNRDLQKEVEAGRFREDLYFRLNVFPITVPPLRARREDIAPLAEYFLKRSLKAMNRPALRFNPEQLAQLVEYNWQGNVRELQNIVERFAISSIAGAARVELFAGISGEAKSCPKAAISDAGDAVLTEEEMIRLQASNIAKALARCKGKIYGPDGPDGAAALLGLKPTTLSTRIRKMNIRRVAK</sequence>
<protein>
    <submittedName>
        <fullName evidence="9">Sigma 54-interacting transcriptional regulator</fullName>
    </submittedName>
</protein>
<proteinExistence type="predicted"/>
<dbReference type="Proteomes" id="UP001568698">
    <property type="component" value="Unassembled WGS sequence"/>
</dbReference>
<dbReference type="Pfam" id="PF00158">
    <property type="entry name" value="Sigma54_activat"/>
    <property type="match status" value="1"/>
</dbReference>
<accession>A0ABV4K6D9</accession>
<name>A0ABV4K6D9_9BACT</name>
<organism evidence="9 10">
    <name type="scientific">Pseudodesulfovibrio karagichevae</name>
    <dbReference type="NCBI Taxonomy" id="3239305"/>
    <lineage>
        <taxon>Bacteria</taxon>
        <taxon>Pseudomonadati</taxon>
        <taxon>Thermodesulfobacteriota</taxon>
        <taxon>Desulfovibrionia</taxon>
        <taxon>Desulfovibrionales</taxon>
        <taxon>Desulfovibrionaceae</taxon>
    </lineage>
</organism>
<dbReference type="InterPro" id="IPR002078">
    <property type="entry name" value="Sigma_54_int"/>
</dbReference>
<feature type="coiled-coil region" evidence="7">
    <location>
        <begin position="188"/>
        <end position="215"/>
    </location>
</feature>
<evidence type="ECO:0000256" key="7">
    <source>
        <dbReference type="SAM" id="Coils"/>
    </source>
</evidence>